<accession>A0ABS4IGZ7</accession>
<dbReference type="RefSeq" id="WP_209463366.1">
    <property type="nucleotide sequence ID" value="NZ_CP110224.1"/>
</dbReference>
<comment type="caution">
    <text evidence="3">The sequence shown here is derived from an EMBL/GenBank/DDBJ whole genome shotgun (WGS) entry which is preliminary data.</text>
</comment>
<feature type="compositionally biased region" description="Acidic residues" evidence="1">
    <location>
        <begin position="142"/>
        <end position="152"/>
    </location>
</feature>
<keyword evidence="2" id="KW-0812">Transmembrane</keyword>
<protein>
    <recommendedName>
        <fullName evidence="5">DUF2512 family protein</fullName>
    </recommendedName>
</protein>
<evidence type="ECO:0000256" key="2">
    <source>
        <dbReference type="SAM" id="Phobius"/>
    </source>
</evidence>
<reference evidence="3 4" key="1">
    <citation type="submission" date="2021-03" db="EMBL/GenBank/DDBJ databases">
        <title>Genomic Encyclopedia of Type Strains, Phase IV (KMG-IV): sequencing the most valuable type-strain genomes for metagenomic binning, comparative biology and taxonomic classification.</title>
        <authorList>
            <person name="Goeker M."/>
        </authorList>
    </citation>
    <scope>NUCLEOTIDE SEQUENCE [LARGE SCALE GENOMIC DNA]</scope>
    <source>
        <strain evidence="3 4">DSM 25609</strain>
    </source>
</reference>
<dbReference type="EMBL" id="JAGGKX010000011">
    <property type="protein sequence ID" value="MBP1970228.1"/>
    <property type="molecule type" value="Genomic_DNA"/>
</dbReference>
<dbReference type="Proteomes" id="UP001519345">
    <property type="component" value="Unassembled WGS sequence"/>
</dbReference>
<evidence type="ECO:0008006" key="5">
    <source>
        <dbReference type="Google" id="ProtNLM"/>
    </source>
</evidence>
<feature type="transmembrane region" description="Helical" evidence="2">
    <location>
        <begin position="84"/>
        <end position="102"/>
    </location>
</feature>
<name>A0ABS4IGZ7_9BACI</name>
<sequence length="152" mass="17333">MNHFRLFAVKFIGSLLLLYLILSFGYGVTFGSVFLITLVLSLSYIGDAFLLPRLNNTLGTIGDFVFAFLVIYFMGVGLTTGMEWFTASLIAAIGIGVFEYFFHKYVQNEFDDAHKNERTPNRNLEAQTEASKETHPFNSEYLDVDPEDFDRR</sequence>
<feature type="transmembrane region" description="Helical" evidence="2">
    <location>
        <begin position="7"/>
        <end position="26"/>
    </location>
</feature>
<organism evidence="3 4">
    <name type="scientific">Virgibacillus natechei</name>
    <dbReference type="NCBI Taxonomy" id="1216297"/>
    <lineage>
        <taxon>Bacteria</taxon>
        <taxon>Bacillati</taxon>
        <taxon>Bacillota</taxon>
        <taxon>Bacilli</taxon>
        <taxon>Bacillales</taxon>
        <taxon>Bacillaceae</taxon>
        <taxon>Virgibacillus</taxon>
    </lineage>
</organism>
<feature type="transmembrane region" description="Helical" evidence="2">
    <location>
        <begin position="58"/>
        <end position="78"/>
    </location>
</feature>
<dbReference type="Pfam" id="PF10710">
    <property type="entry name" value="DUF2512"/>
    <property type="match status" value="1"/>
</dbReference>
<evidence type="ECO:0000256" key="1">
    <source>
        <dbReference type="SAM" id="MobiDB-lite"/>
    </source>
</evidence>
<evidence type="ECO:0000313" key="4">
    <source>
        <dbReference type="Proteomes" id="UP001519345"/>
    </source>
</evidence>
<feature type="region of interest" description="Disordered" evidence="1">
    <location>
        <begin position="116"/>
        <end position="152"/>
    </location>
</feature>
<gene>
    <name evidence="3" type="ORF">J2Z83_002346</name>
</gene>
<proteinExistence type="predicted"/>
<keyword evidence="2" id="KW-1133">Transmembrane helix</keyword>
<evidence type="ECO:0000313" key="3">
    <source>
        <dbReference type="EMBL" id="MBP1970228.1"/>
    </source>
</evidence>
<keyword evidence="2" id="KW-0472">Membrane</keyword>
<dbReference type="InterPro" id="IPR019649">
    <property type="entry name" value="DUF2512"/>
</dbReference>
<keyword evidence="4" id="KW-1185">Reference proteome</keyword>
<feature type="transmembrane region" description="Helical" evidence="2">
    <location>
        <begin position="32"/>
        <end position="51"/>
    </location>
</feature>